<evidence type="ECO:0000313" key="10">
    <source>
        <dbReference type="Proteomes" id="UP000286976"/>
    </source>
</evidence>
<evidence type="ECO:0000256" key="2">
    <source>
        <dbReference type="ARBA" id="ARBA00022617"/>
    </source>
</evidence>
<dbReference type="Proteomes" id="UP000286976">
    <property type="component" value="Unassembled WGS sequence"/>
</dbReference>
<keyword evidence="5 6" id="KW-0408">Iron</keyword>
<keyword evidence="4" id="KW-0249">Electron transport</keyword>
<evidence type="ECO:0000256" key="4">
    <source>
        <dbReference type="ARBA" id="ARBA00022982"/>
    </source>
</evidence>
<dbReference type="SUPFAM" id="SSF47175">
    <property type="entry name" value="Cytochromes"/>
    <property type="match status" value="1"/>
</dbReference>
<dbReference type="PIRSF" id="PIRSF000027">
    <property type="entry name" value="Cytc_c_prime"/>
    <property type="match status" value="1"/>
</dbReference>
<dbReference type="GO" id="GO:0009055">
    <property type="term" value="F:electron transfer activity"/>
    <property type="evidence" value="ECO:0007669"/>
    <property type="project" value="InterPro"/>
</dbReference>
<evidence type="ECO:0000256" key="6">
    <source>
        <dbReference type="PIRSR" id="PIRSR000027-1"/>
    </source>
</evidence>
<accession>A0A432X1Z5</accession>
<dbReference type="GO" id="GO:0020037">
    <property type="term" value="F:heme binding"/>
    <property type="evidence" value="ECO:0007669"/>
    <property type="project" value="InterPro"/>
</dbReference>
<keyword evidence="1" id="KW-0813">Transport</keyword>
<dbReference type="RefSeq" id="WP_126757390.1">
    <property type="nucleotide sequence ID" value="NZ_PIPQ01000003.1"/>
</dbReference>
<evidence type="ECO:0000256" key="8">
    <source>
        <dbReference type="SAM" id="SignalP"/>
    </source>
</evidence>
<dbReference type="InterPro" id="IPR010980">
    <property type="entry name" value="Cyt_c/b562"/>
</dbReference>
<comment type="caution">
    <text evidence="9">The sequence shown here is derived from an EMBL/GenBank/DDBJ whole genome shotgun (WGS) entry which is preliminary data.</text>
</comment>
<comment type="PTM">
    <text evidence="7">Binds 1 heme group per subunit.</text>
</comment>
<keyword evidence="10" id="KW-1185">Reference proteome</keyword>
<dbReference type="GO" id="GO:0005506">
    <property type="term" value="F:iron ion binding"/>
    <property type="evidence" value="ECO:0007669"/>
    <property type="project" value="InterPro"/>
</dbReference>
<keyword evidence="2 7" id="KW-0349">Heme</keyword>
<dbReference type="GO" id="GO:0022900">
    <property type="term" value="P:electron transport chain"/>
    <property type="evidence" value="ECO:0007669"/>
    <property type="project" value="InterPro"/>
</dbReference>
<dbReference type="InterPro" id="IPR002321">
    <property type="entry name" value="Cyt_c_II"/>
</dbReference>
<feature type="binding site" description="covalent" evidence="7">
    <location>
        <position position="148"/>
    </location>
    <ligand>
        <name>heme c</name>
        <dbReference type="ChEBI" id="CHEBI:61717"/>
    </ligand>
</feature>
<dbReference type="Gene3D" id="1.20.120.10">
    <property type="entry name" value="Cytochrome c/b562"/>
    <property type="match status" value="1"/>
</dbReference>
<protein>
    <submittedName>
        <fullName evidence="9">Cytochrome C556</fullName>
    </submittedName>
</protein>
<organism evidence="9 10">
    <name type="scientific">Aliidiomarina taiwanensis</name>
    <dbReference type="NCBI Taxonomy" id="946228"/>
    <lineage>
        <taxon>Bacteria</taxon>
        <taxon>Pseudomonadati</taxon>
        <taxon>Pseudomonadota</taxon>
        <taxon>Gammaproteobacteria</taxon>
        <taxon>Alteromonadales</taxon>
        <taxon>Idiomarinaceae</taxon>
        <taxon>Aliidiomarina</taxon>
    </lineage>
</organism>
<dbReference type="InterPro" id="IPR012127">
    <property type="entry name" value="Cyt_c_prime"/>
</dbReference>
<sequence length="155" mass="16825">MKIFKLLPFVAVLGLTCTAPLASADTFVDADDTVEYRQQAFSLIRDNFGIMAGMVRGEITFDATQFQQHADAVKHLAHIPLAGFSGAGENVTKDSAALPKIWQNWDDFNSKMDDLVNAAAELAEAAESGNIRTIAPKFIVTAGTCKQCHDNYKAD</sequence>
<dbReference type="OrthoDB" id="5520910at2"/>
<dbReference type="EMBL" id="PIPQ01000003">
    <property type="protein sequence ID" value="RUO40514.1"/>
    <property type="molecule type" value="Genomic_DNA"/>
</dbReference>
<name>A0A432X1Z5_9GAMM</name>
<dbReference type="GO" id="GO:0042597">
    <property type="term" value="C:periplasmic space"/>
    <property type="evidence" value="ECO:0007669"/>
    <property type="project" value="InterPro"/>
</dbReference>
<feature type="signal peptide" evidence="8">
    <location>
        <begin position="1"/>
        <end position="24"/>
    </location>
</feature>
<evidence type="ECO:0000256" key="5">
    <source>
        <dbReference type="ARBA" id="ARBA00023004"/>
    </source>
</evidence>
<reference evidence="9 10" key="1">
    <citation type="journal article" date="2011" name="Front. Microbiol.">
        <title>Genomic signatures of strain selection and enhancement in Bacillus atrophaeus var. globigii, a historical biowarfare simulant.</title>
        <authorList>
            <person name="Gibbons H.S."/>
            <person name="Broomall S.M."/>
            <person name="McNew L.A."/>
            <person name="Daligault H."/>
            <person name="Chapman C."/>
            <person name="Bruce D."/>
            <person name="Karavis M."/>
            <person name="Krepps M."/>
            <person name="McGregor P.A."/>
            <person name="Hong C."/>
            <person name="Park K.H."/>
            <person name="Akmal A."/>
            <person name="Feldman A."/>
            <person name="Lin J.S."/>
            <person name="Chang W.E."/>
            <person name="Higgs B.W."/>
            <person name="Demirev P."/>
            <person name="Lindquist J."/>
            <person name="Liem A."/>
            <person name="Fochler E."/>
            <person name="Read T.D."/>
            <person name="Tapia R."/>
            <person name="Johnson S."/>
            <person name="Bishop-Lilly K.A."/>
            <person name="Detter C."/>
            <person name="Han C."/>
            <person name="Sozhamannan S."/>
            <person name="Rosenzweig C.N."/>
            <person name="Skowronski E.W."/>
        </authorList>
    </citation>
    <scope>NUCLEOTIDE SEQUENCE [LARGE SCALE GENOMIC DNA]</scope>
    <source>
        <strain evidence="9 10">AIT1</strain>
    </source>
</reference>
<evidence type="ECO:0000256" key="7">
    <source>
        <dbReference type="PIRSR" id="PIRSR000027-2"/>
    </source>
</evidence>
<dbReference type="PROSITE" id="PS51009">
    <property type="entry name" value="CYTCII"/>
    <property type="match status" value="1"/>
</dbReference>
<dbReference type="Pfam" id="PF01322">
    <property type="entry name" value="Cytochrom_C_2"/>
    <property type="match status" value="1"/>
</dbReference>
<gene>
    <name evidence="9" type="ORF">CWE15_07085</name>
</gene>
<keyword evidence="3 6" id="KW-0479">Metal-binding</keyword>
<dbReference type="AlphaFoldDB" id="A0A432X1Z5"/>
<evidence type="ECO:0000256" key="1">
    <source>
        <dbReference type="ARBA" id="ARBA00022448"/>
    </source>
</evidence>
<proteinExistence type="predicted"/>
<keyword evidence="8" id="KW-0732">Signal</keyword>
<feature type="binding site" description="axial binding residue" evidence="6">
    <location>
        <position position="149"/>
    </location>
    <ligand>
        <name>heme c</name>
        <dbReference type="ChEBI" id="CHEBI:61717"/>
    </ligand>
    <ligandPart>
        <name>Fe</name>
        <dbReference type="ChEBI" id="CHEBI:18248"/>
    </ligandPart>
</feature>
<evidence type="ECO:0000256" key="3">
    <source>
        <dbReference type="ARBA" id="ARBA00022723"/>
    </source>
</evidence>
<feature type="binding site" description="covalent" evidence="7">
    <location>
        <position position="145"/>
    </location>
    <ligand>
        <name>heme c</name>
        <dbReference type="ChEBI" id="CHEBI:61717"/>
    </ligand>
</feature>
<feature type="chain" id="PRO_5019031932" evidence="8">
    <location>
        <begin position="25"/>
        <end position="155"/>
    </location>
</feature>
<evidence type="ECO:0000313" key="9">
    <source>
        <dbReference type="EMBL" id="RUO40514.1"/>
    </source>
</evidence>